<evidence type="ECO:0000313" key="2">
    <source>
        <dbReference type="Proteomes" id="UP001627154"/>
    </source>
</evidence>
<dbReference type="AlphaFoldDB" id="A0ABD2VUP0"/>
<name>A0ABD2VUP0_9HYME</name>
<organism evidence="1 2">
    <name type="scientific">Trichogramma kaykai</name>
    <dbReference type="NCBI Taxonomy" id="54128"/>
    <lineage>
        <taxon>Eukaryota</taxon>
        <taxon>Metazoa</taxon>
        <taxon>Ecdysozoa</taxon>
        <taxon>Arthropoda</taxon>
        <taxon>Hexapoda</taxon>
        <taxon>Insecta</taxon>
        <taxon>Pterygota</taxon>
        <taxon>Neoptera</taxon>
        <taxon>Endopterygota</taxon>
        <taxon>Hymenoptera</taxon>
        <taxon>Apocrita</taxon>
        <taxon>Proctotrupomorpha</taxon>
        <taxon>Chalcidoidea</taxon>
        <taxon>Trichogrammatidae</taxon>
        <taxon>Trichogramma</taxon>
    </lineage>
</organism>
<sequence length="158" mass="18703">MFRPRTPPPPYQLEPSGLGMQLKIVKLLRQWNLSFSGEESHADSAEFYVRLQLCRSSMESDVPDRELLHGLPIVFRRGALAWFWLNRFKFDSWVQFSLEFDRKYLTPTTTPTEEPRIYDASPVEPGPVQGQAVIHVRISAFWPFQYLINWWRYLIGRR</sequence>
<accession>A0ABD2VUP0</accession>
<protein>
    <submittedName>
        <fullName evidence="1">Uncharacterized protein</fullName>
    </submittedName>
</protein>
<comment type="caution">
    <text evidence="1">The sequence shown here is derived from an EMBL/GenBank/DDBJ whole genome shotgun (WGS) entry which is preliminary data.</text>
</comment>
<dbReference type="EMBL" id="JBJJXI010000173">
    <property type="protein sequence ID" value="KAL3384441.1"/>
    <property type="molecule type" value="Genomic_DNA"/>
</dbReference>
<keyword evidence="2" id="KW-1185">Reference proteome</keyword>
<evidence type="ECO:0000313" key="1">
    <source>
        <dbReference type="EMBL" id="KAL3384441.1"/>
    </source>
</evidence>
<dbReference type="Proteomes" id="UP001627154">
    <property type="component" value="Unassembled WGS sequence"/>
</dbReference>
<reference evidence="1 2" key="1">
    <citation type="journal article" date="2024" name="bioRxiv">
        <title>A reference genome for Trichogramma kaykai: A tiny desert-dwelling parasitoid wasp with competing sex-ratio distorters.</title>
        <authorList>
            <person name="Culotta J."/>
            <person name="Lindsey A.R."/>
        </authorList>
    </citation>
    <scope>NUCLEOTIDE SEQUENCE [LARGE SCALE GENOMIC DNA]</scope>
    <source>
        <strain evidence="1 2">KSX58</strain>
    </source>
</reference>
<proteinExistence type="predicted"/>
<gene>
    <name evidence="1" type="ORF">TKK_019834</name>
</gene>